<evidence type="ECO:0000259" key="3">
    <source>
        <dbReference type="Pfam" id="PF13359"/>
    </source>
</evidence>
<evidence type="ECO:0000313" key="5">
    <source>
        <dbReference type="Proteomes" id="UP000215335"/>
    </source>
</evidence>
<organism evidence="4 5">
    <name type="scientific">Trichomalopsis sarcophagae</name>
    <dbReference type="NCBI Taxonomy" id="543379"/>
    <lineage>
        <taxon>Eukaryota</taxon>
        <taxon>Metazoa</taxon>
        <taxon>Ecdysozoa</taxon>
        <taxon>Arthropoda</taxon>
        <taxon>Hexapoda</taxon>
        <taxon>Insecta</taxon>
        <taxon>Pterygota</taxon>
        <taxon>Neoptera</taxon>
        <taxon>Endopterygota</taxon>
        <taxon>Hymenoptera</taxon>
        <taxon>Apocrita</taxon>
        <taxon>Proctotrupomorpha</taxon>
        <taxon>Chalcidoidea</taxon>
        <taxon>Pteromalidae</taxon>
        <taxon>Pteromalinae</taxon>
        <taxon>Trichomalopsis</taxon>
    </lineage>
</organism>
<keyword evidence="5" id="KW-1185">Reference proteome</keyword>
<gene>
    <name evidence="4" type="ORF">TSAR_015538</name>
</gene>
<evidence type="ECO:0000256" key="1">
    <source>
        <dbReference type="ARBA" id="ARBA00001968"/>
    </source>
</evidence>
<proteinExistence type="predicted"/>
<dbReference type="EMBL" id="NNAY01002142">
    <property type="protein sequence ID" value="OXU21945.1"/>
    <property type="molecule type" value="Genomic_DNA"/>
</dbReference>
<keyword evidence="2" id="KW-0479">Metal-binding</keyword>
<accession>A0A232EUA9</accession>
<dbReference type="InterPro" id="IPR027806">
    <property type="entry name" value="HARBI1_dom"/>
</dbReference>
<dbReference type="OrthoDB" id="6598185at2759"/>
<evidence type="ECO:0000256" key="2">
    <source>
        <dbReference type="ARBA" id="ARBA00022723"/>
    </source>
</evidence>
<feature type="domain" description="DDE Tnp4" evidence="3">
    <location>
        <begin position="1"/>
        <end position="55"/>
    </location>
</feature>
<comment type="cofactor">
    <cofactor evidence="1">
        <name>a divalent metal cation</name>
        <dbReference type="ChEBI" id="CHEBI:60240"/>
    </cofactor>
</comment>
<evidence type="ECO:0000313" key="4">
    <source>
        <dbReference type="EMBL" id="OXU21945.1"/>
    </source>
</evidence>
<name>A0A232EUA9_9HYME</name>
<dbReference type="AlphaFoldDB" id="A0A232EUA9"/>
<dbReference type="GO" id="GO:0046872">
    <property type="term" value="F:metal ion binding"/>
    <property type="evidence" value="ECO:0007669"/>
    <property type="project" value="UniProtKB-KW"/>
</dbReference>
<dbReference type="Pfam" id="PF13359">
    <property type="entry name" value="DDE_Tnp_4"/>
    <property type="match status" value="1"/>
</dbReference>
<comment type="caution">
    <text evidence="4">The sequence shown here is derived from an EMBL/GenBank/DDBJ whole genome shotgun (WGS) entry which is preliminary data.</text>
</comment>
<dbReference type="Proteomes" id="UP000215335">
    <property type="component" value="Unassembled WGS sequence"/>
</dbReference>
<sequence>MTDKGFLIDEICLLNDIKLIRPPFLKNKQQFSREEALLNASIAKTRVHIERSNQRKFTDIKR</sequence>
<protein>
    <recommendedName>
        <fullName evidence="3">DDE Tnp4 domain-containing protein</fullName>
    </recommendedName>
</protein>
<reference evidence="4 5" key="1">
    <citation type="journal article" date="2017" name="Curr. Biol.">
        <title>The Evolution of Venom by Co-option of Single-Copy Genes.</title>
        <authorList>
            <person name="Martinson E.O."/>
            <person name="Mrinalini"/>
            <person name="Kelkar Y.D."/>
            <person name="Chang C.H."/>
            <person name="Werren J.H."/>
        </authorList>
    </citation>
    <scope>NUCLEOTIDE SEQUENCE [LARGE SCALE GENOMIC DNA]</scope>
    <source>
        <strain evidence="4 5">Alberta</strain>
        <tissue evidence="4">Whole body</tissue>
    </source>
</reference>